<evidence type="ECO:0000256" key="1">
    <source>
        <dbReference type="SAM" id="Coils"/>
    </source>
</evidence>
<comment type="caution">
    <text evidence="2">The sequence shown here is derived from an EMBL/GenBank/DDBJ whole genome shotgun (WGS) entry which is preliminary data.</text>
</comment>
<evidence type="ECO:0000313" key="3">
    <source>
        <dbReference type="Proteomes" id="UP000619743"/>
    </source>
</evidence>
<evidence type="ECO:0000313" key="2">
    <source>
        <dbReference type="EMBL" id="GGA87172.1"/>
    </source>
</evidence>
<accession>A0A8J2U9C9</accession>
<proteinExistence type="predicted"/>
<organism evidence="2 3">
    <name type="scientific">Neiella marina</name>
    <dbReference type="NCBI Taxonomy" id="508461"/>
    <lineage>
        <taxon>Bacteria</taxon>
        <taxon>Pseudomonadati</taxon>
        <taxon>Pseudomonadota</taxon>
        <taxon>Gammaproteobacteria</taxon>
        <taxon>Alteromonadales</taxon>
        <taxon>Echinimonadaceae</taxon>
        <taxon>Neiella</taxon>
    </lineage>
</organism>
<dbReference type="EMBL" id="BMDX01000021">
    <property type="protein sequence ID" value="GGA87172.1"/>
    <property type="molecule type" value="Genomic_DNA"/>
</dbReference>
<dbReference type="Proteomes" id="UP000619743">
    <property type="component" value="Unassembled WGS sequence"/>
</dbReference>
<sequence>MLERVGMTATKQTVLQLERRIEQAKGMLRVDQQQQSDKPAPIAFESLSLATPDHELYRALDYIHSQVKQLTSDQLTETNGNISLHKLAFIGDQLAKIWRIITVKNQQPRATNAPKPDFNKNYNIDWSNTEQELTKLKGFEQRLEQQLTFLIDQGASAAKTNYARQRLMRCQDTISLIENARKDSE</sequence>
<gene>
    <name evidence="2" type="ORF">GCM10011369_31560</name>
</gene>
<dbReference type="AlphaFoldDB" id="A0A8J2U9C9"/>
<protein>
    <submittedName>
        <fullName evidence="2">Uncharacterized protein</fullName>
    </submittedName>
</protein>
<feature type="coiled-coil region" evidence="1">
    <location>
        <begin position="7"/>
        <end position="34"/>
    </location>
</feature>
<name>A0A8J2U9C9_9GAMM</name>
<reference evidence="3" key="1">
    <citation type="journal article" date="2019" name="Int. J. Syst. Evol. Microbiol.">
        <title>The Global Catalogue of Microorganisms (GCM) 10K type strain sequencing project: providing services to taxonomists for standard genome sequencing and annotation.</title>
        <authorList>
            <consortium name="The Broad Institute Genomics Platform"/>
            <consortium name="The Broad Institute Genome Sequencing Center for Infectious Disease"/>
            <person name="Wu L."/>
            <person name="Ma J."/>
        </authorList>
    </citation>
    <scope>NUCLEOTIDE SEQUENCE [LARGE SCALE GENOMIC DNA]</scope>
    <source>
        <strain evidence="3">CGMCC 1.10130</strain>
    </source>
</reference>
<keyword evidence="3" id="KW-1185">Reference proteome</keyword>
<keyword evidence="1" id="KW-0175">Coiled coil</keyword>